<keyword evidence="1" id="KW-0732">Signal</keyword>
<evidence type="ECO:0000256" key="3">
    <source>
        <dbReference type="SAM" id="MobiDB-lite"/>
    </source>
</evidence>
<gene>
    <name evidence="4" type="ORF">CIT31_25880</name>
</gene>
<evidence type="ECO:0000313" key="4">
    <source>
        <dbReference type="EMBL" id="PAP92732.1"/>
    </source>
</evidence>
<dbReference type="NCBIfam" id="TIGR01840">
    <property type="entry name" value="esterase_phb"/>
    <property type="match status" value="1"/>
</dbReference>
<name>A0A271KAD1_9HYPH</name>
<dbReference type="InterPro" id="IPR010126">
    <property type="entry name" value="Esterase_phb"/>
</dbReference>
<dbReference type="GO" id="GO:0005576">
    <property type="term" value="C:extracellular region"/>
    <property type="evidence" value="ECO:0007669"/>
    <property type="project" value="InterPro"/>
</dbReference>
<proteinExistence type="predicted"/>
<dbReference type="GO" id="GO:0016787">
    <property type="term" value="F:hydrolase activity"/>
    <property type="evidence" value="ECO:0007669"/>
    <property type="project" value="UniProtKB-KW"/>
</dbReference>
<accession>A0A271KAD1</accession>
<dbReference type="SUPFAM" id="SSF53474">
    <property type="entry name" value="alpha/beta-Hydrolases"/>
    <property type="match status" value="2"/>
</dbReference>
<feature type="region of interest" description="Disordered" evidence="3">
    <location>
        <begin position="400"/>
        <end position="422"/>
    </location>
</feature>
<evidence type="ECO:0000313" key="5">
    <source>
        <dbReference type="Proteomes" id="UP000215931"/>
    </source>
</evidence>
<dbReference type="PANTHER" id="PTHR43037:SF1">
    <property type="entry name" value="BLL1128 PROTEIN"/>
    <property type="match status" value="1"/>
</dbReference>
<dbReference type="AlphaFoldDB" id="A0A271KAD1"/>
<dbReference type="OrthoDB" id="9767239at2"/>
<dbReference type="InterPro" id="IPR029058">
    <property type="entry name" value="AB_hydrolase_fold"/>
</dbReference>
<dbReference type="Proteomes" id="UP000215931">
    <property type="component" value="Unassembled WGS sequence"/>
</dbReference>
<keyword evidence="2" id="KW-0378">Hydrolase</keyword>
<keyword evidence="5" id="KW-1185">Reference proteome</keyword>
<dbReference type="Pfam" id="PF10503">
    <property type="entry name" value="Esterase_PHB"/>
    <property type="match status" value="1"/>
</dbReference>
<dbReference type="PANTHER" id="PTHR43037">
    <property type="entry name" value="UNNAMED PRODUCT-RELATED"/>
    <property type="match status" value="1"/>
</dbReference>
<evidence type="ECO:0008006" key="6">
    <source>
        <dbReference type="Google" id="ProtNLM"/>
    </source>
</evidence>
<dbReference type="EMBL" id="NPKH01000033">
    <property type="protein sequence ID" value="PAP92732.1"/>
    <property type="molecule type" value="Genomic_DNA"/>
</dbReference>
<comment type="caution">
    <text evidence="4">The sequence shown here is derived from an EMBL/GenBank/DDBJ whole genome shotgun (WGS) entry which is preliminary data.</text>
</comment>
<dbReference type="InterPro" id="IPR050955">
    <property type="entry name" value="Plant_Biomass_Hydrol_Est"/>
</dbReference>
<protein>
    <recommendedName>
        <fullName evidence="6">Esterase</fullName>
    </recommendedName>
</protein>
<organism evidence="4 5">
    <name type="scientific">Mesorhizobium wenxiniae</name>
    <dbReference type="NCBI Taxonomy" id="2014805"/>
    <lineage>
        <taxon>Bacteria</taxon>
        <taxon>Pseudomonadati</taxon>
        <taxon>Pseudomonadota</taxon>
        <taxon>Alphaproteobacteria</taxon>
        <taxon>Hyphomicrobiales</taxon>
        <taxon>Phyllobacteriaceae</taxon>
        <taxon>Mesorhizobium</taxon>
    </lineage>
</organism>
<dbReference type="Gene3D" id="3.40.50.1820">
    <property type="entry name" value="alpha/beta hydrolase"/>
    <property type="match status" value="1"/>
</dbReference>
<evidence type="ECO:0000256" key="2">
    <source>
        <dbReference type="ARBA" id="ARBA00022801"/>
    </source>
</evidence>
<reference evidence="4 5" key="1">
    <citation type="submission" date="2017-08" db="EMBL/GenBank/DDBJ databases">
        <title>Mesorhizobium wenxinae sp. nov., a novel rhizobial species isolated from root nodules of chickpea (Cicer arietinum L.).</title>
        <authorList>
            <person name="Zhang J."/>
        </authorList>
    </citation>
    <scope>NUCLEOTIDE SEQUENCE [LARGE SCALE GENOMIC DNA]</scope>
    <source>
        <strain evidence="5">WYCCWR 10019</strain>
    </source>
</reference>
<sequence>MTRKKCAAHVNAPVAEGIPTKIPDFSLTLCSAAICCIYVESTAAVSATATKDSNLRNIPDTIARLTILRARQPLWEATNDKDRLSDLTGFGSNPGALRARVYVPAKLPEGAALVVVLHGCTQSATGYDHGSGWSLLAEQEGFAVLFPEQQRANNANLCFNWFVPGDIRRDSGEALSIRQMVEALVVAHKIDRERIFVTKLSAGGAMTSVMLSVYPDVFAGGAIIAGLAYGSATTIPEAFDRVRGHGGPSEQELPRLVRAASSHKGPWPTVSIWHGTADNTVVPFNADAILVQWQGVHSTDANPKRSETVDGHMRQVWCDTSGRELIEKFSIAGMGHGAPLKTPGDNGLGSAGPFMLDVGISSTRHIACFWGIMETGAQGSRTKISADAATLSGTILQPAAKRRKNRGRTTLSRQERRPLNAVGSQADVTKVIEDALRAAGLMQ</sequence>
<evidence type="ECO:0000256" key="1">
    <source>
        <dbReference type="ARBA" id="ARBA00022729"/>
    </source>
</evidence>